<dbReference type="PANTHER" id="PTHR46013">
    <property type="entry name" value="VASCULAR CELL ADHESION MOLECULE 1"/>
    <property type="match status" value="1"/>
</dbReference>
<dbReference type="SUPFAM" id="SSF48726">
    <property type="entry name" value="Immunoglobulin"/>
    <property type="match status" value="4"/>
</dbReference>
<evidence type="ECO:0000256" key="2">
    <source>
        <dbReference type="SAM" id="Phobius"/>
    </source>
</evidence>
<dbReference type="SMART" id="SM00409">
    <property type="entry name" value="IG"/>
    <property type="match status" value="4"/>
</dbReference>
<dbReference type="Ensembl" id="ENSFHET00000022353.1">
    <property type="protein sequence ID" value="ENSFHEP00000030640.1"/>
    <property type="gene ID" value="ENSFHEG00000016062.1"/>
</dbReference>
<feature type="domain" description="Ig-like" evidence="3">
    <location>
        <begin position="290"/>
        <end position="378"/>
    </location>
</feature>
<keyword evidence="2" id="KW-0472">Membrane</keyword>
<dbReference type="InterPro" id="IPR013783">
    <property type="entry name" value="Ig-like_fold"/>
</dbReference>
<keyword evidence="2" id="KW-0812">Transmembrane</keyword>
<feature type="region of interest" description="Disordered" evidence="1">
    <location>
        <begin position="484"/>
        <end position="514"/>
    </location>
</feature>
<dbReference type="InterPro" id="IPR007110">
    <property type="entry name" value="Ig-like_dom"/>
</dbReference>
<dbReference type="SMART" id="SM00408">
    <property type="entry name" value="IGc2"/>
    <property type="match status" value="4"/>
</dbReference>
<proteinExistence type="predicted"/>
<sequence>MYFTKGVWSGNWGVTYENQCALIGTTVDLKCEYDYSLGSIVTWAGWSKGQRVSNKLSLVPLSAIPSPPNHFTYLGNYRGNCNLRINNVQPSDQGEFYFSFSTTLGSWREVSSYAALYVKELTSVVQPSTAREGDTVRLICRSGCPDPTEVAWFKDGQRVWSTVFQARREDAGRYLCVTLGKERVWSASVALIVHYAPTDVTLSANPSGDIDRGSTVTLTCSSKANPPVAQGGYRLYKDGEYVSSGQTRVISDVQPRHTGRYHCRAWNSLSWRGSDLINSSEIHLNVQYHPVNVSVSVNAEPIVEGSSVNLTCSSDANPAADSYTWYKRTETSSSNSLLHVGSGQVLSIPSMESSHSGLYVCHVRNSRGEGNSTEVVLAMAAEQRGSQLLPILAGVGLFLVALLVAALLLFRKKEKNSAEKNQTDLDSRLNGGTSNSEEATAAIYSNIHILPPCPDPYNTPATKKNTRRSSEAEIIYSTVTIKPSVQNKTRHKNSWSKGREDDSSVIYSSVVKSS</sequence>
<dbReference type="STRING" id="8078.ENSFHEP00000030640"/>
<evidence type="ECO:0000313" key="4">
    <source>
        <dbReference type="Ensembl" id="ENSFHEP00000030640.1"/>
    </source>
</evidence>
<organism evidence="4 5">
    <name type="scientific">Fundulus heteroclitus</name>
    <name type="common">Killifish</name>
    <name type="synonym">Mummichog</name>
    <dbReference type="NCBI Taxonomy" id="8078"/>
    <lineage>
        <taxon>Eukaryota</taxon>
        <taxon>Metazoa</taxon>
        <taxon>Chordata</taxon>
        <taxon>Craniata</taxon>
        <taxon>Vertebrata</taxon>
        <taxon>Euteleostomi</taxon>
        <taxon>Actinopterygii</taxon>
        <taxon>Neopterygii</taxon>
        <taxon>Teleostei</taxon>
        <taxon>Neoteleostei</taxon>
        <taxon>Acanthomorphata</taxon>
        <taxon>Ovalentaria</taxon>
        <taxon>Atherinomorphae</taxon>
        <taxon>Cyprinodontiformes</taxon>
        <taxon>Fundulidae</taxon>
        <taxon>Fundulus</taxon>
    </lineage>
</organism>
<dbReference type="Pfam" id="PF13927">
    <property type="entry name" value="Ig_3"/>
    <property type="match status" value="2"/>
</dbReference>
<dbReference type="InterPro" id="IPR003598">
    <property type="entry name" value="Ig_sub2"/>
</dbReference>
<accession>A0A3Q2UJ31</accession>
<feature type="compositionally biased region" description="Low complexity" evidence="1">
    <location>
        <begin position="504"/>
        <end position="514"/>
    </location>
</feature>
<keyword evidence="2" id="KW-1133">Transmembrane helix</keyword>
<dbReference type="PANTHER" id="PTHR46013:SF4">
    <property type="entry name" value="B-CELL RECEPTOR CD22-RELATED"/>
    <property type="match status" value="1"/>
</dbReference>
<dbReference type="PROSITE" id="PS50835">
    <property type="entry name" value="IG_LIKE"/>
    <property type="match status" value="3"/>
</dbReference>
<feature type="domain" description="Ig-like" evidence="3">
    <location>
        <begin position="197"/>
        <end position="283"/>
    </location>
</feature>
<evidence type="ECO:0000313" key="5">
    <source>
        <dbReference type="Proteomes" id="UP000265000"/>
    </source>
</evidence>
<dbReference type="InterPro" id="IPR003599">
    <property type="entry name" value="Ig_sub"/>
</dbReference>
<keyword evidence="5" id="KW-1185">Reference proteome</keyword>
<dbReference type="Gene3D" id="2.60.40.10">
    <property type="entry name" value="Immunoglobulins"/>
    <property type="match status" value="4"/>
</dbReference>
<dbReference type="CDD" id="cd00096">
    <property type="entry name" value="Ig"/>
    <property type="match status" value="1"/>
</dbReference>
<dbReference type="AlphaFoldDB" id="A0A3Q2UJ31"/>
<reference evidence="4" key="1">
    <citation type="submission" date="2025-08" db="UniProtKB">
        <authorList>
            <consortium name="Ensembl"/>
        </authorList>
    </citation>
    <scope>IDENTIFICATION</scope>
</reference>
<feature type="transmembrane region" description="Helical" evidence="2">
    <location>
        <begin position="388"/>
        <end position="410"/>
    </location>
</feature>
<evidence type="ECO:0000259" key="3">
    <source>
        <dbReference type="PROSITE" id="PS50835"/>
    </source>
</evidence>
<dbReference type="GeneTree" id="ENSGT01010000222294"/>
<dbReference type="Proteomes" id="UP000265000">
    <property type="component" value="Unplaced"/>
</dbReference>
<reference evidence="4" key="2">
    <citation type="submission" date="2025-09" db="UniProtKB">
        <authorList>
            <consortium name="Ensembl"/>
        </authorList>
    </citation>
    <scope>IDENTIFICATION</scope>
</reference>
<evidence type="ECO:0000256" key="1">
    <source>
        <dbReference type="SAM" id="MobiDB-lite"/>
    </source>
</evidence>
<dbReference type="Pfam" id="PF13895">
    <property type="entry name" value="Ig_2"/>
    <property type="match status" value="1"/>
</dbReference>
<name>A0A3Q2UJ31_FUNHE</name>
<feature type="domain" description="Ig-like" evidence="3">
    <location>
        <begin position="119"/>
        <end position="176"/>
    </location>
</feature>
<dbReference type="InterPro" id="IPR036179">
    <property type="entry name" value="Ig-like_dom_sf"/>
</dbReference>
<protein>
    <submittedName>
        <fullName evidence="4">B-cell receptor CD22-like</fullName>
    </submittedName>
</protein>